<feature type="non-terminal residue" evidence="2">
    <location>
        <position position="88"/>
    </location>
</feature>
<dbReference type="InterPro" id="IPR036238">
    <property type="entry name" value="Transglutaminase_C_sf"/>
</dbReference>
<dbReference type="SUPFAM" id="SSF49309">
    <property type="entry name" value="Transglutaminase, two C-terminal domains"/>
    <property type="match status" value="1"/>
</dbReference>
<dbReference type="Gene3D" id="2.60.40.10">
    <property type="entry name" value="Immunoglobulins"/>
    <property type="match status" value="1"/>
</dbReference>
<feature type="non-terminal residue" evidence="2">
    <location>
        <position position="1"/>
    </location>
</feature>
<dbReference type="AlphaFoldDB" id="A0ABD0N9N8"/>
<organism evidence="2 3">
    <name type="scientific">Cirrhinus mrigala</name>
    <name type="common">Mrigala</name>
    <dbReference type="NCBI Taxonomy" id="683832"/>
    <lineage>
        <taxon>Eukaryota</taxon>
        <taxon>Metazoa</taxon>
        <taxon>Chordata</taxon>
        <taxon>Craniata</taxon>
        <taxon>Vertebrata</taxon>
        <taxon>Euteleostomi</taxon>
        <taxon>Actinopterygii</taxon>
        <taxon>Neopterygii</taxon>
        <taxon>Teleostei</taxon>
        <taxon>Ostariophysi</taxon>
        <taxon>Cypriniformes</taxon>
        <taxon>Cyprinidae</taxon>
        <taxon>Labeoninae</taxon>
        <taxon>Labeonini</taxon>
        <taxon>Cirrhinus</taxon>
    </lineage>
</organism>
<dbReference type="EMBL" id="JAMKFB020000023">
    <property type="protein sequence ID" value="KAL0157611.1"/>
    <property type="molecule type" value="Genomic_DNA"/>
</dbReference>
<comment type="caution">
    <text evidence="2">The sequence shown here is derived from an EMBL/GenBank/DDBJ whole genome shotgun (WGS) entry which is preliminary data.</text>
</comment>
<reference evidence="2 3" key="1">
    <citation type="submission" date="2024-05" db="EMBL/GenBank/DDBJ databases">
        <title>Genome sequencing and assembly of Indian major carp, Cirrhinus mrigala (Hamilton, 1822).</title>
        <authorList>
            <person name="Mohindra V."/>
            <person name="Chowdhury L.M."/>
            <person name="Lal K."/>
            <person name="Jena J.K."/>
        </authorList>
    </citation>
    <scope>NUCLEOTIDE SEQUENCE [LARGE SCALE GENOMIC DNA]</scope>
    <source>
        <strain evidence="2">CM1030</strain>
        <tissue evidence="2">Blood</tissue>
    </source>
</reference>
<protein>
    <recommendedName>
        <fullName evidence="1">Transglutaminase C-terminal domain-containing protein</fullName>
    </recommendedName>
</protein>
<keyword evidence="3" id="KW-1185">Reference proteome</keyword>
<proteinExistence type="predicted"/>
<evidence type="ECO:0000259" key="1">
    <source>
        <dbReference type="Pfam" id="PF00927"/>
    </source>
</evidence>
<dbReference type="InterPro" id="IPR013783">
    <property type="entry name" value="Ig-like_fold"/>
</dbReference>
<feature type="domain" description="Transglutaminase C-terminal" evidence="1">
    <location>
        <begin position="24"/>
        <end position="73"/>
    </location>
</feature>
<evidence type="ECO:0000313" key="3">
    <source>
        <dbReference type="Proteomes" id="UP001529510"/>
    </source>
</evidence>
<name>A0ABD0N9N8_CIRMR</name>
<dbReference type="Proteomes" id="UP001529510">
    <property type="component" value="Unassembled WGS sequence"/>
</dbReference>
<sequence length="88" mass="9852">ERRVYEKANHHNKLAQAGEEPGLHIKIKVTPDMQIGSDFDVYAELKNNTMVTKSCRVMFYAQAISYNGKLGETCGLGEFTEINLASTE</sequence>
<dbReference type="Pfam" id="PF00927">
    <property type="entry name" value="Transglut_C"/>
    <property type="match status" value="1"/>
</dbReference>
<accession>A0ABD0N9N8</accession>
<evidence type="ECO:0000313" key="2">
    <source>
        <dbReference type="EMBL" id="KAL0157611.1"/>
    </source>
</evidence>
<dbReference type="InterPro" id="IPR008958">
    <property type="entry name" value="Transglutaminase_C"/>
</dbReference>
<gene>
    <name evidence="2" type="ORF">M9458_045687</name>
</gene>